<dbReference type="PANTHER" id="PTHR44013:SF1">
    <property type="entry name" value="ZINC-TYPE ALCOHOL DEHYDROGENASE-LIKE PROTEIN C16A3.02C"/>
    <property type="match status" value="1"/>
</dbReference>
<sequence>MVSQNSEYSIQYSAWGGPENLETGPLHPPGKLRRGHIRVRVRAISVNPVDWKILAGEQNAGVHLMHLLSSRRGPLFPRVFGSDFAGEVTESRSHRFTPGERVAGMLSPLSGGSGSTEICVRASHCISLPDHWSWDQGASLPAAGISALQACKPFGRGSDSGRSGGPGSAGVQRSPGRVLLIGAAGGVGSIALQILARRGWEVHATGRAGQAELLKDLGALRVVPRDTWPDYALKEGPWQGIIDAPGALIRGKGEKSPAKLLDPRHPGACYYPVYIPNDFIGSQLLRIMKWRLFGRGKRSAMMLAYPSARRIKELQEHISRGIIKPVVDSSWSLKESSPASPVSHAMNGGVSGKVIIRLDG</sequence>
<dbReference type="EMBL" id="CP006939">
    <property type="protein sequence ID" value="AHC13827.1"/>
    <property type="molecule type" value="Genomic_DNA"/>
</dbReference>
<dbReference type="InterPro" id="IPR013154">
    <property type="entry name" value="ADH-like_N"/>
</dbReference>
<dbReference type="InterPro" id="IPR052733">
    <property type="entry name" value="Chloroplast_QOR"/>
</dbReference>
<dbReference type="AlphaFoldDB" id="V5WDG0"/>
<keyword evidence="3" id="KW-1185">Reference proteome</keyword>
<evidence type="ECO:0000313" key="3">
    <source>
        <dbReference type="Proteomes" id="UP000018680"/>
    </source>
</evidence>
<dbReference type="Gene3D" id="3.40.50.720">
    <property type="entry name" value="NAD(P)-binding Rossmann-like Domain"/>
    <property type="match status" value="1"/>
</dbReference>
<organism evidence="2 3">
    <name type="scientific">Salinispira pacifica</name>
    <dbReference type="NCBI Taxonomy" id="1307761"/>
    <lineage>
        <taxon>Bacteria</taxon>
        <taxon>Pseudomonadati</taxon>
        <taxon>Spirochaetota</taxon>
        <taxon>Spirochaetia</taxon>
        <taxon>Spirochaetales</taxon>
        <taxon>Spirochaetaceae</taxon>
        <taxon>Salinispira</taxon>
    </lineage>
</organism>
<evidence type="ECO:0000259" key="1">
    <source>
        <dbReference type="SMART" id="SM00829"/>
    </source>
</evidence>
<dbReference type="STRING" id="1307761.L21SP2_0395"/>
<dbReference type="InterPro" id="IPR036291">
    <property type="entry name" value="NAD(P)-bd_dom_sf"/>
</dbReference>
<feature type="domain" description="Enoyl reductase (ER)" evidence="1">
    <location>
        <begin position="16"/>
        <end position="356"/>
    </location>
</feature>
<gene>
    <name evidence="2" type="ORF">L21SP2_0395</name>
</gene>
<dbReference type="eggNOG" id="COG0604">
    <property type="taxonomic scope" value="Bacteria"/>
</dbReference>
<dbReference type="InterPro" id="IPR011032">
    <property type="entry name" value="GroES-like_sf"/>
</dbReference>
<reference evidence="2 3" key="1">
    <citation type="journal article" date="2015" name="Stand. Genomic Sci.">
        <title>Complete genome sequence and description of Salinispira pacifica gen. nov., sp. nov., a novel spirochaete isolated form a hypersaline microbial mat.</title>
        <authorList>
            <person name="Ben Hania W."/>
            <person name="Joseph M."/>
            <person name="Schumann P."/>
            <person name="Bunk B."/>
            <person name="Fiebig A."/>
            <person name="Sproer C."/>
            <person name="Klenk H.P."/>
            <person name="Fardeau M.L."/>
            <person name="Spring S."/>
        </authorList>
    </citation>
    <scope>NUCLEOTIDE SEQUENCE [LARGE SCALE GENOMIC DNA]</scope>
    <source>
        <strain evidence="2 3">L21-RPul-D2</strain>
    </source>
</reference>
<evidence type="ECO:0000313" key="2">
    <source>
        <dbReference type="EMBL" id="AHC13827.1"/>
    </source>
</evidence>
<dbReference type="SUPFAM" id="SSF51735">
    <property type="entry name" value="NAD(P)-binding Rossmann-fold domains"/>
    <property type="match status" value="1"/>
</dbReference>
<dbReference type="KEGG" id="slr:L21SP2_0395"/>
<proteinExistence type="predicted"/>
<name>V5WDG0_9SPIO</name>
<dbReference type="CDD" id="cd08267">
    <property type="entry name" value="MDR1"/>
    <property type="match status" value="1"/>
</dbReference>
<dbReference type="Proteomes" id="UP000018680">
    <property type="component" value="Chromosome"/>
</dbReference>
<dbReference type="Gene3D" id="3.90.180.10">
    <property type="entry name" value="Medium-chain alcohol dehydrogenases, catalytic domain"/>
    <property type="match status" value="1"/>
</dbReference>
<dbReference type="GO" id="GO:0016491">
    <property type="term" value="F:oxidoreductase activity"/>
    <property type="evidence" value="ECO:0007669"/>
    <property type="project" value="InterPro"/>
</dbReference>
<dbReference type="SMART" id="SM00829">
    <property type="entry name" value="PKS_ER"/>
    <property type="match status" value="1"/>
</dbReference>
<dbReference type="RefSeq" id="WP_024266759.1">
    <property type="nucleotide sequence ID" value="NC_023035.1"/>
</dbReference>
<dbReference type="SUPFAM" id="SSF50129">
    <property type="entry name" value="GroES-like"/>
    <property type="match status" value="1"/>
</dbReference>
<dbReference type="InterPro" id="IPR020843">
    <property type="entry name" value="ER"/>
</dbReference>
<dbReference type="Pfam" id="PF08240">
    <property type="entry name" value="ADH_N"/>
    <property type="match status" value="1"/>
</dbReference>
<dbReference type="HOGENOM" id="CLU_769233_0_0_12"/>
<protein>
    <submittedName>
        <fullName evidence="2">YhdH, a putative quinone oxidoreductase</fullName>
    </submittedName>
</protein>
<dbReference type="OrthoDB" id="9792162at2"/>
<dbReference type="PATRIC" id="fig|1307761.3.peg.395"/>
<accession>V5WDG0</accession>
<dbReference type="PANTHER" id="PTHR44013">
    <property type="entry name" value="ZINC-TYPE ALCOHOL DEHYDROGENASE-LIKE PROTEIN C16A3.02C"/>
    <property type="match status" value="1"/>
</dbReference>